<evidence type="ECO:0000313" key="6">
    <source>
        <dbReference type="EMBL" id="TDE10953.1"/>
    </source>
</evidence>
<keyword evidence="4 5" id="KW-0472">Membrane</keyword>
<keyword evidence="2 5" id="KW-0812">Transmembrane</keyword>
<protein>
    <submittedName>
        <fullName evidence="6">DoxX family membrane protein</fullName>
    </submittedName>
</protein>
<dbReference type="OrthoDB" id="3253635at2"/>
<proteinExistence type="predicted"/>
<reference evidence="6 7" key="1">
    <citation type="submission" date="2019-03" db="EMBL/GenBank/DDBJ databases">
        <title>Draft genome sequences of novel Actinobacteria.</title>
        <authorList>
            <person name="Sahin N."/>
            <person name="Ay H."/>
            <person name="Saygin H."/>
        </authorList>
    </citation>
    <scope>NUCLEOTIDE SEQUENCE [LARGE SCALE GENOMIC DNA]</scope>
    <source>
        <strain evidence="6 7">5K138</strain>
    </source>
</reference>
<accession>A0A4R5DK16</accession>
<evidence type="ECO:0000256" key="5">
    <source>
        <dbReference type="SAM" id="Phobius"/>
    </source>
</evidence>
<dbReference type="Proteomes" id="UP000294739">
    <property type="component" value="Unassembled WGS sequence"/>
</dbReference>
<keyword evidence="3 5" id="KW-1133">Transmembrane helix</keyword>
<feature type="transmembrane region" description="Helical" evidence="5">
    <location>
        <begin position="21"/>
        <end position="41"/>
    </location>
</feature>
<dbReference type="EMBL" id="SMKZ01000012">
    <property type="protein sequence ID" value="TDE10953.1"/>
    <property type="molecule type" value="Genomic_DNA"/>
</dbReference>
<dbReference type="GO" id="GO:0016020">
    <property type="term" value="C:membrane"/>
    <property type="evidence" value="ECO:0007669"/>
    <property type="project" value="UniProtKB-SubCell"/>
</dbReference>
<dbReference type="InterPro" id="IPR032808">
    <property type="entry name" value="DoxX"/>
</dbReference>
<evidence type="ECO:0000256" key="1">
    <source>
        <dbReference type="ARBA" id="ARBA00004141"/>
    </source>
</evidence>
<evidence type="ECO:0000313" key="7">
    <source>
        <dbReference type="Proteomes" id="UP000294739"/>
    </source>
</evidence>
<dbReference type="AlphaFoldDB" id="A0A4R5DK16"/>
<feature type="transmembrane region" description="Helical" evidence="5">
    <location>
        <begin position="99"/>
        <end position="125"/>
    </location>
</feature>
<organism evidence="6 7">
    <name type="scientific">Jiangella asiatica</name>
    <dbReference type="NCBI Taxonomy" id="2530372"/>
    <lineage>
        <taxon>Bacteria</taxon>
        <taxon>Bacillati</taxon>
        <taxon>Actinomycetota</taxon>
        <taxon>Actinomycetes</taxon>
        <taxon>Jiangellales</taxon>
        <taxon>Jiangellaceae</taxon>
        <taxon>Jiangella</taxon>
    </lineage>
</organism>
<dbReference type="InParanoid" id="A0A4R5DK16"/>
<dbReference type="Pfam" id="PF07681">
    <property type="entry name" value="DoxX"/>
    <property type="match status" value="1"/>
</dbReference>
<comment type="subcellular location">
    <subcellularLocation>
        <location evidence="1">Membrane</location>
        <topology evidence="1">Multi-pass membrane protein</topology>
    </subcellularLocation>
</comment>
<dbReference type="RefSeq" id="WP_131894214.1">
    <property type="nucleotide sequence ID" value="NZ_SMKZ01000012.1"/>
</dbReference>
<name>A0A4R5DK16_9ACTN</name>
<evidence type="ECO:0000256" key="3">
    <source>
        <dbReference type="ARBA" id="ARBA00022989"/>
    </source>
</evidence>
<sequence length="177" mass="18983">MSELSPRLARQSSHRPSDRTAHPVLGLVRIALGWLFLWSFLDKLFGLGYSTPAERSWLDGGSPTGGYLGGVDGPFGAAFQAMAGTVWADWSFMIGQLGLGLALVLGIGVRVAAITGVPLLLMLWATNLPQENNPFMDEHLVYALSLVGLAVTDAGDVLGLGRPWRSTPLVRRFPILA</sequence>
<gene>
    <name evidence="6" type="ORF">E1269_10765</name>
</gene>
<evidence type="ECO:0000256" key="2">
    <source>
        <dbReference type="ARBA" id="ARBA00022692"/>
    </source>
</evidence>
<keyword evidence="7" id="KW-1185">Reference proteome</keyword>
<evidence type="ECO:0000256" key="4">
    <source>
        <dbReference type="ARBA" id="ARBA00023136"/>
    </source>
</evidence>
<comment type="caution">
    <text evidence="6">The sequence shown here is derived from an EMBL/GenBank/DDBJ whole genome shotgun (WGS) entry which is preliminary data.</text>
</comment>